<reference evidence="4" key="2">
    <citation type="journal article" date="2018" name="Nat. Commun.">
        <title>Extreme sensitivity to ultraviolet light in the fungal pathogen causing white-nose syndrome of bats.</title>
        <authorList>
            <person name="Palmer J.M."/>
            <person name="Drees K.P."/>
            <person name="Foster J.T."/>
            <person name="Lindner D.L."/>
        </authorList>
    </citation>
    <scope>NUCLEOTIDE SEQUENCE [LARGE SCALE GENOMIC DNA]</scope>
    <source>
        <strain evidence="4">UAMH 10579</strain>
    </source>
</reference>
<keyword evidence="1" id="KW-0175">Coiled coil</keyword>
<gene>
    <name evidence="3" type="ORF">VE01_03359</name>
</gene>
<evidence type="ECO:0000256" key="2">
    <source>
        <dbReference type="SAM" id="MobiDB-lite"/>
    </source>
</evidence>
<dbReference type="OrthoDB" id="5380572at2759"/>
<evidence type="ECO:0000256" key="1">
    <source>
        <dbReference type="SAM" id="Coils"/>
    </source>
</evidence>
<dbReference type="Proteomes" id="UP000091956">
    <property type="component" value="Unassembled WGS sequence"/>
</dbReference>
<name>A0A1B8GSP6_9PEZI</name>
<keyword evidence="4" id="KW-1185">Reference proteome</keyword>
<evidence type="ECO:0000313" key="3">
    <source>
        <dbReference type="EMBL" id="OBT98830.1"/>
    </source>
</evidence>
<organism evidence="3 4">
    <name type="scientific">Pseudogymnoascus verrucosus</name>
    <dbReference type="NCBI Taxonomy" id="342668"/>
    <lineage>
        <taxon>Eukaryota</taxon>
        <taxon>Fungi</taxon>
        <taxon>Dikarya</taxon>
        <taxon>Ascomycota</taxon>
        <taxon>Pezizomycotina</taxon>
        <taxon>Leotiomycetes</taxon>
        <taxon>Thelebolales</taxon>
        <taxon>Thelebolaceae</taxon>
        <taxon>Pseudogymnoascus</taxon>
    </lineage>
</organism>
<dbReference type="AlphaFoldDB" id="A0A1B8GSP6"/>
<feature type="coiled-coil region" evidence="1">
    <location>
        <begin position="5"/>
        <end position="76"/>
    </location>
</feature>
<feature type="region of interest" description="Disordered" evidence="2">
    <location>
        <begin position="155"/>
        <end position="174"/>
    </location>
</feature>
<protein>
    <submittedName>
        <fullName evidence="3">Uncharacterized protein</fullName>
    </submittedName>
</protein>
<dbReference type="STRING" id="342668.A0A1B8GSP6"/>
<accession>A0A1B8GSP6</accession>
<dbReference type="RefSeq" id="XP_018132563.1">
    <property type="nucleotide sequence ID" value="XM_018272854.1"/>
</dbReference>
<sequence length="174" mass="20279">MAEERLKLENEYNELTKEVVQSCDKRKKEIEDGFAGERVINDRRLTALETEKQQLLRTMEEEKRSAKVQSETLQQTIEQCDILKRAIEDFGLNSKPKEYFEKRFWEIQGSIERISLKYFHDIDGKVNALHLLCSLTAYQDLEIVHEKLVAEDPSFSSVPIDDSDDSQDLRTAHA</sequence>
<evidence type="ECO:0000313" key="4">
    <source>
        <dbReference type="Proteomes" id="UP000091956"/>
    </source>
</evidence>
<dbReference type="EMBL" id="KV460215">
    <property type="protein sequence ID" value="OBT98830.1"/>
    <property type="molecule type" value="Genomic_DNA"/>
</dbReference>
<reference evidence="3 4" key="1">
    <citation type="submission" date="2016-03" db="EMBL/GenBank/DDBJ databases">
        <title>Comparative genomics of Pseudogymnoascus destructans, the fungus causing white-nose syndrome of bats.</title>
        <authorList>
            <person name="Palmer J.M."/>
            <person name="Drees K.P."/>
            <person name="Foster J.T."/>
            <person name="Lindner D.L."/>
        </authorList>
    </citation>
    <scope>NUCLEOTIDE SEQUENCE [LARGE SCALE GENOMIC DNA]</scope>
    <source>
        <strain evidence="3 4">UAMH 10579</strain>
    </source>
</reference>
<dbReference type="GeneID" id="28836745"/>
<proteinExistence type="predicted"/>